<dbReference type="InterPro" id="IPR031355">
    <property type="entry name" value="YBL010C/LAA2-like"/>
</dbReference>
<protein>
    <submittedName>
        <fullName evidence="2">Uncharacterized protein</fullName>
    </submittedName>
</protein>
<keyword evidence="3" id="KW-1185">Reference proteome</keyword>
<feature type="compositionally biased region" description="Polar residues" evidence="1">
    <location>
        <begin position="356"/>
        <end position="370"/>
    </location>
</feature>
<feature type="region of interest" description="Disordered" evidence="1">
    <location>
        <begin position="345"/>
        <end position="392"/>
    </location>
</feature>
<feature type="compositionally biased region" description="Polar residues" evidence="1">
    <location>
        <begin position="71"/>
        <end position="81"/>
    </location>
</feature>
<dbReference type="PANTHER" id="PTHR38698">
    <property type="entry name" value="EXPRESSED PROTEIN"/>
    <property type="match status" value="1"/>
</dbReference>
<sequence>MAALDPWADSAPFPSASDLTVPASGSTASAISPQAHHPPPAVPDRGARLFDEALDGGAGWGHDDVPETEASGPSQGASSLAQHIPSGHVSSRSEDSSATHGAAIAEGSEEDALSGDFRDAQDSLAPSDAHLPDSFSKATPTLLTSVPHEQSSGGTTDVQPSTTNLEDDFGDFDDPPSTGSDGLASDDAFGDFDEGAVASGGGLATTDQAALSSSAASQASLRSSLHVTLQSTASDLAEQIRDILSPPIHDMHAQHPFYEGAASQLGREMVKEGQRVRSGFSDKMWSQLTVQPVLQPMDYQRSHIRRAHLISLGIPVNLEEFAAPLARSRALPPLALSLKNATDAAYNGPSSAPAHSGSTNNLGQGASSRMLQGEAATPRTASPAPAAQKEKLAEKRREELGLRMPALLDSARGEELIKITEDQLSLQSLPYLQSLTSELSALTELASQHLTYHLTLRESHAADAEMYNGLIRDLVAGAASRIASSGGGAAGSRGDKRHTSIGLRSGAGIPSRVRGASGISSGRNSPAPDATFRR</sequence>
<evidence type="ECO:0000313" key="2">
    <source>
        <dbReference type="EMBL" id="CEH13316.1"/>
    </source>
</evidence>
<feature type="region of interest" description="Disordered" evidence="1">
    <location>
        <begin position="485"/>
        <end position="534"/>
    </location>
</feature>
<accession>A0A0P1BBA5</accession>
<dbReference type="OrthoDB" id="5378975at2759"/>
<dbReference type="Pfam" id="PF17104">
    <property type="entry name" value="YBL010C_LAA2"/>
    <property type="match status" value="1"/>
</dbReference>
<name>A0A0P1BBA5_9BASI</name>
<dbReference type="STRING" id="401625.A0A0P1BBA5"/>
<reference evidence="2 3" key="1">
    <citation type="submission" date="2014-09" db="EMBL/GenBank/DDBJ databases">
        <authorList>
            <person name="Magalhaes I.L.F."/>
            <person name="Oliveira U."/>
            <person name="Santos F.R."/>
            <person name="Vidigal T.H.D.A."/>
            <person name="Brescovit A.D."/>
            <person name="Santos A.J."/>
        </authorList>
    </citation>
    <scope>NUCLEOTIDE SEQUENCE [LARGE SCALE GENOMIC DNA]</scope>
</reference>
<proteinExistence type="predicted"/>
<feature type="compositionally biased region" description="Acidic residues" evidence="1">
    <location>
        <begin position="165"/>
        <end position="174"/>
    </location>
</feature>
<dbReference type="AlphaFoldDB" id="A0A0P1BBA5"/>
<feature type="compositionally biased region" description="Low complexity" evidence="1">
    <location>
        <begin position="375"/>
        <end position="387"/>
    </location>
</feature>
<dbReference type="EMBL" id="CCYA01000217">
    <property type="protein sequence ID" value="CEH13316.1"/>
    <property type="molecule type" value="Genomic_DNA"/>
</dbReference>
<feature type="region of interest" description="Disordered" evidence="1">
    <location>
        <begin position="1"/>
        <end position="192"/>
    </location>
</feature>
<organism evidence="2 3">
    <name type="scientific">Ceraceosorus bombacis</name>
    <dbReference type="NCBI Taxonomy" id="401625"/>
    <lineage>
        <taxon>Eukaryota</taxon>
        <taxon>Fungi</taxon>
        <taxon>Dikarya</taxon>
        <taxon>Basidiomycota</taxon>
        <taxon>Ustilaginomycotina</taxon>
        <taxon>Exobasidiomycetes</taxon>
        <taxon>Ceraceosorales</taxon>
        <taxon>Ceraceosoraceae</taxon>
        <taxon>Ceraceosorus</taxon>
    </lineage>
</organism>
<feature type="compositionally biased region" description="Polar residues" evidence="1">
    <location>
        <begin position="23"/>
        <end position="32"/>
    </location>
</feature>
<dbReference type="Proteomes" id="UP000054845">
    <property type="component" value="Unassembled WGS sequence"/>
</dbReference>
<feature type="compositionally biased region" description="Polar residues" evidence="1">
    <location>
        <begin position="136"/>
        <end position="164"/>
    </location>
</feature>
<evidence type="ECO:0000256" key="1">
    <source>
        <dbReference type="SAM" id="MobiDB-lite"/>
    </source>
</evidence>
<dbReference type="PANTHER" id="PTHR38698:SF1">
    <property type="entry name" value="FUNGAL PROTEIN"/>
    <property type="match status" value="1"/>
</dbReference>
<evidence type="ECO:0000313" key="3">
    <source>
        <dbReference type="Proteomes" id="UP000054845"/>
    </source>
</evidence>